<name>A0A7X8XXW3_9BACT</name>
<evidence type="ECO:0000256" key="1">
    <source>
        <dbReference type="SAM" id="Phobius"/>
    </source>
</evidence>
<dbReference type="RefSeq" id="WP_168884362.1">
    <property type="nucleotide sequence ID" value="NZ_JABAIL010000007.1"/>
</dbReference>
<keyword evidence="3" id="KW-1185">Reference proteome</keyword>
<evidence type="ECO:0000313" key="3">
    <source>
        <dbReference type="Proteomes" id="UP000585050"/>
    </source>
</evidence>
<dbReference type="EMBL" id="JABAIL010000007">
    <property type="protein sequence ID" value="NLR93649.1"/>
    <property type="molecule type" value="Genomic_DNA"/>
</dbReference>
<feature type="transmembrane region" description="Helical" evidence="1">
    <location>
        <begin position="12"/>
        <end position="31"/>
    </location>
</feature>
<protein>
    <submittedName>
        <fullName evidence="2">Uncharacterized protein</fullName>
    </submittedName>
</protein>
<comment type="caution">
    <text evidence="2">The sequence shown here is derived from an EMBL/GenBank/DDBJ whole genome shotgun (WGS) entry which is preliminary data.</text>
</comment>
<accession>A0A7X8XXW3</accession>
<dbReference type="Proteomes" id="UP000585050">
    <property type="component" value="Unassembled WGS sequence"/>
</dbReference>
<keyword evidence="1" id="KW-0472">Membrane</keyword>
<feature type="transmembrane region" description="Helical" evidence="1">
    <location>
        <begin position="37"/>
        <end position="56"/>
    </location>
</feature>
<sequence>MRSFFVGIIKKVLLVFVAAFEAFFTLFFMASMFVSSAFYYVIRVVTWPIRFVMNVYEKFFGKPKKPMYEVGSEKRKSKKRK</sequence>
<keyword evidence="1" id="KW-0812">Transmembrane</keyword>
<proteinExistence type="predicted"/>
<evidence type="ECO:0000313" key="2">
    <source>
        <dbReference type="EMBL" id="NLR93649.1"/>
    </source>
</evidence>
<keyword evidence="1" id="KW-1133">Transmembrane helix</keyword>
<dbReference type="AlphaFoldDB" id="A0A7X8XXW3"/>
<gene>
    <name evidence="2" type="ORF">HGP29_20790</name>
</gene>
<organism evidence="2 3">
    <name type="scientific">Flammeovirga agarivorans</name>
    <dbReference type="NCBI Taxonomy" id="2726742"/>
    <lineage>
        <taxon>Bacteria</taxon>
        <taxon>Pseudomonadati</taxon>
        <taxon>Bacteroidota</taxon>
        <taxon>Cytophagia</taxon>
        <taxon>Cytophagales</taxon>
        <taxon>Flammeovirgaceae</taxon>
        <taxon>Flammeovirga</taxon>
    </lineage>
</organism>
<reference evidence="2 3" key="1">
    <citation type="submission" date="2020-04" db="EMBL/GenBank/DDBJ databases">
        <title>Flammeovirga sp. SR4, a novel species isolated from seawater.</title>
        <authorList>
            <person name="Wang X."/>
        </authorList>
    </citation>
    <scope>NUCLEOTIDE SEQUENCE [LARGE SCALE GENOMIC DNA]</scope>
    <source>
        <strain evidence="2 3">SR4</strain>
    </source>
</reference>